<dbReference type="Pfam" id="PF00400">
    <property type="entry name" value="WD40"/>
    <property type="match status" value="11"/>
</dbReference>
<feature type="repeat" description="WD" evidence="3">
    <location>
        <begin position="331"/>
        <end position="364"/>
    </location>
</feature>
<dbReference type="InterPro" id="IPR036322">
    <property type="entry name" value="WD40_repeat_dom_sf"/>
</dbReference>
<feature type="chain" id="PRO_5026712792" evidence="5">
    <location>
        <begin position="26"/>
        <end position="986"/>
    </location>
</feature>
<protein>
    <submittedName>
        <fullName evidence="6">Uncharacterized protein</fullName>
    </submittedName>
</protein>
<evidence type="ECO:0000256" key="2">
    <source>
        <dbReference type="ARBA" id="ARBA00022737"/>
    </source>
</evidence>
<keyword evidence="5" id="KW-0732">Signal</keyword>
<dbReference type="AlphaFoldDB" id="A0A6P2D742"/>
<organism evidence="6 7">
    <name type="scientific">Gemmata massiliana</name>
    <dbReference type="NCBI Taxonomy" id="1210884"/>
    <lineage>
        <taxon>Bacteria</taxon>
        <taxon>Pseudomonadati</taxon>
        <taxon>Planctomycetota</taxon>
        <taxon>Planctomycetia</taxon>
        <taxon>Gemmatales</taxon>
        <taxon>Gemmataceae</taxon>
        <taxon>Gemmata</taxon>
    </lineage>
</organism>
<feature type="repeat" description="WD" evidence="3">
    <location>
        <begin position="37"/>
        <end position="78"/>
    </location>
</feature>
<feature type="repeat" description="WD" evidence="3">
    <location>
        <begin position="781"/>
        <end position="815"/>
    </location>
</feature>
<dbReference type="InterPro" id="IPR019775">
    <property type="entry name" value="WD40_repeat_CS"/>
</dbReference>
<dbReference type="CDD" id="cd00200">
    <property type="entry name" value="WD40"/>
    <property type="match status" value="2"/>
</dbReference>
<keyword evidence="2" id="KW-0677">Repeat</keyword>
<feature type="repeat" description="WD" evidence="3">
    <location>
        <begin position="841"/>
        <end position="882"/>
    </location>
</feature>
<dbReference type="Proteomes" id="UP000464178">
    <property type="component" value="Chromosome"/>
</dbReference>
<gene>
    <name evidence="6" type="ORF">SOIL9_10280</name>
</gene>
<feature type="signal peptide" evidence="5">
    <location>
        <begin position="1"/>
        <end position="25"/>
    </location>
</feature>
<dbReference type="GO" id="GO:0000027">
    <property type="term" value="P:ribosomal large subunit assembly"/>
    <property type="evidence" value="ECO:0007669"/>
    <property type="project" value="TreeGrafter"/>
</dbReference>
<dbReference type="Gene3D" id="2.130.10.10">
    <property type="entry name" value="YVTN repeat-like/Quinoprotein amine dehydrogenase"/>
    <property type="match status" value="6"/>
</dbReference>
<dbReference type="InterPro" id="IPR015943">
    <property type="entry name" value="WD40/YVTN_repeat-like_dom_sf"/>
</dbReference>
<evidence type="ECO:0000313" key="6">
    <source>
        <dbReference type="EMBL" id="VTR96823.1"/>
    </source>
</evidence>
<feature type="repeat" description="WD" evidence="3">
    <location>
        <begin position="290"/>
        <end position="322"/>
    </location>
</feature>
<proteinExistence type="predicted"/>
<evidence type="ECO:0000313" key="7">
    <source>
        <dbReference type="Proteomes" id="UP000464178"/>
    </source>
</evidence>
<dbReference type="KEGG" id="gms:SOIL9_10280"/>
<dbReference type="PROSITE" id="PS50294">
    <property type="entry name" value="WD_REPEATS_REGION"/>
    <property type="match status" value="5"/>
</dbReference>
<evidence type="ECO:0000256" key="4">
    <source>
        <dbReference type="SAM" id="MobiDB-lite"/>
    </source>
</evidence>
<dbReference type="PROSITE" id="PS00678">
    <property type="entry name" value="WD_REPEATS_1"/>
    <property type="match status" value="5"/>
</dbReference>
<keyword evidence="1 3" id="KW-0853">WD repeat</keyword>
<dbReference type="SUPFAM" id="SSF50978">
    <property type="entry name" value="WD40 repeat-like"/>
    <property type="match status" value="2"/>
</dbReference>
<feature type="repeat" description="WD" evidence="3">
    <location>
        <begin position="82"/>
        <end position="123"/>
    </location>
</feature>
<dbReference type="EMBL" id="LR593886">
    <property type="protein sequence ID" value="VTR96823.1"/>
    <property type="molecule type" value="Genomic_DNA"/>
</dbReference>
<dbReference type="SUPFAM" id="SSF50998">
    <property type="entry name" value="Quinoprotein alcohol dehydrogenase-like"/>
    <property type="match status" value="2"/>
</dbReference>
<dbReference type="PRINTS" id="PR00320">
    <property type="entry name" value="GPROTEINBRPT"/>
</dbReference>
<dbReference type="PANTHER" id="PTHR19848">
    <property type="entry name" value="WD40 REPEAT PROTEIN"/>
    <property type="match status" value="1"/>
</dbReference>
<dbReference type="RefSeq" id="WP_162670930.1">
    <property type="nucleotide sequence ID" value="NZ_LR593886.1"/>
</dbReference>
<feature type="region of interest" description="Disordered" evidence="4">
    <location>
        <begin position="817"/>
        <end position="847"/>
    </location>
</feature>
<name>A0A6P2D742_9BACT</name>
<evidence type="ECO:0000256" key="1">
    <source>
        <dbReference type="ARBA" id="ARBA00022574"/>
    </source>
</evidence>
<feature type="repeat" description="WD" evidence="3">
    <location>
        <begin position="386"/>
        <end position="427"/>
    </location>
</feature>
<accession>A0A6P2D742</accession>
<evidence type="ECO:0000256" key="3">
    <source>
        <dbReference type="PROSITE-ProRule" id="PRU00221"/>
    </source>
</evidence>
<dbReference type="InterPro" id="IPR011047">
    <property type="entry name" value="Quinoprotein_ADH-like_sf"/>
</dbReference>
<reference evidence="6 7" key="1">
    <citation type="submission" date="2019-05" db="EMBL/GenBank/DDBJ databases">
        <authorList>
            <consortium name="Science for Life Laboratories"/>
        </authorList>
    </citation>
    <scope>NUCLEOTIDE SEQUENCE [LARGE SCALE GENOMIC DNA]</scope>
    <source>
        <strain evidence="6">Soil9</strain>
    </source>
</reference>
<evidence type="ECO:0000256" key="5">
    <source>
        <dbReference type="SAM" id="SignalP"/>
    </source>
</evidence>
<dbReference type="InterPro" id="IPR001680">
    <property type="entry name" value="WD40_rpt"/>
</dbReference>
<dbReference type="InterPro" id="IPR020472">
    <property type="entry name" value="WD40_PAC1"/>
</dbReference>
<feature type="repeat" description="WD" evidence="3">
    <location>
        <begin position="165"/>
        <end position="206"/>
    </location>
</feature>
<feature type="repeat" description="WD" evidence="3">
    <location>
        <begin position="724"/>
        <end position="765"/>
    </location>
</feature>
<dbReference type="SMART" id="SM00320">
    <property type="entry name" value="WD40"/>
    <property type="match status" value="20"/>
</dbReference>
<dbReference type="PANTHER" id="PTHR19848:SF8">
    <property type="entry name" value="F-BOX AND WD REPEAT DOMAIN CONTAINING 7"/>
    <property type="match status" value="1"/>
</dbReference>
<dbReference type="PROSITE" id="PS50082">
    <property type="entry name" value="WD_REPEATS_2"/>
    <property type="match status" value="9"/>
</dbReference>
<sequence>MPTSRQISRVALCAALFISVSGLPAQPPNAPDVVAVLKTHTETVEAVAVSPDGKFVATASFDKTVKLWDTATGKELRTYGGEQGHKGQVLCVAFSAKGDLLATGGADNSVRVWDVPVSAPVKTFATTGATMNVTVASDGKTFAVAGADGVVKVFPVGEEKGAIELKGHTGAVLGVGYLASGNVWVTAGADKLIRFFNGADGKLIASYGAGTADITGLAVRPDSQGAFTTSADGVLRFWQTPAQPTRTFPGLKEAVTAFYSTADGNTVLYATADKVVTIGSTSNNQAAGTFAGAKGNIESVALSPDTNTVVAGGADGQVIAWDRQGKPKGDVLAHAGGTTAAVFHPSQPILFTAGADGALKGWNLPLDTKLPKDKDGKEPSRTKYDIKAHTGKVTAALVNRANGQVITAGADKLIRVWDVTKPEKPVREIGPLAAPATTLTQSRDNLTLAASVGKDVLLWTLMDGKEAGKLTQPADVLSLSFNADKTRLLVGRSDNIAVLVDVATGTAYQTFLHTGAVRGVVAHPTTSAVITASADKSVVISPVTCTRLITLGKGKPAGVVVSPGSERVLSIGPGKDVVSWNTNNGTKERVFEAGGDATAVAISKDSQRVAVGVADGSIKVYTVSDAKLVGTIAAGGPVVGLAFQPTNTVLVALVKDKENNAVAWNVGFTPGQPVPAEFGRQIQTFPHPVAASAVAFSADGQFTITAADKQARRFRLATDVPVKTFQHPNLVDCVAFDDTGNVLATGCHDGVLRTYDLAKNAVLKQVNAHVTTAPQQVQNPIYAVLWSNDYKQIFTASYDKSIKLWDAAGGTLVREFKGAQDPALEPKKDDKAPPPKKDDGPSGHRDQVFGLALSKDGKFLASSSSDRTVKLWDVATGKVLRDFQNPDLKPVFPGEPAPSHPGWVHAVRFTPDGNQLVTAGAAPRGKSYLAVWSAADGKRVAGAERDFGPIHTMTIFPDGNRIVVGYSGVPRNKIDPAAAILKFPGK</sequence>
<keyword evidence="7" id="KW-1185">Reference proteome</keyword>